<dbReference type="AlphaFoldDB" id="A0AAD4XIE8"/>
<dbReference type="EMBL" id="JAJJMB010009125">
    <property type="protein sequence ID" value="KAI3916023.1"/>
    <property type="molecule type" value="Genomic_DNA"/>
</dbReference>
<sequence>MISSPSKSIFNFSSSIHHHNRQVNPNDTDGYIPKSLCLAFAVEMAEKTWQMRRYCFKMNVGEINIELGRKMWKIHVFIFVVHMD</sequence>
<name>A0AAD4XIE8_9MAGN</name>
<reference evidence="1" key="1">
    <citation type="submission" date="2022-04" db="EMBL/GenBank/DDBJ databases">
        <title>A functionally conserved STORR gene fusion in Papaver species that diverged 16.8 million years ago.</title>
        <authorList>
            <person name="Catania T."/>
        </authorList>
    </citation>
    <scope>NUCLEOTIDE SEQUENCE</scope>
    <source>
        <strain evidence="1">S-188037</strain>
    </source>
</reference>
<protein>
    <submittedName>
        <fullName evidence="1">Uncharacterized protein</fullName>
    </submittedName>
</protein>
<keyword evidence="2" id="KW-1185">Reference proteome</keyword>
<accession>A0AAD4XIE8</accession>
<dbReference type="Proteomes" id="UP001202328">
    <property type="component" value="Unassembled WGS sequence"/>
</dbReference>
<proteinExistence type="predicted"/>
<evidence type="ECO:0000313" key="2">
    <source>
        <dbReference type="Proteomes" id="UP001202328"/>
    </source>
</evidence>
<gene>
    <name evidence="1" type="ORF">MKW98_004464</name>
</gene>
<organism evidence="1 2">
    <name type="scientific">Papaver atlanticum</name>
    <dbReference type="NCBI Taxonomy" id="357466"/>
    <lineage>
        <taxon>Eukaryota</taxon>
        <taxon>Viridiplantae</taxon>
        <taxon>Streptophyta</taxon>
        <taxon>Embryophyta</taxon>
        <taxon>Tracheophyta</taxon>
        <taxon>Spermatophyta</taxon>
        <taxon>Magnoliopsida</taxon>
        <taxon>Ranunculales</taxon>
        <taxon>Papaveraceae</taxon>
        <taxon>Papaveroideae</taxon>
        <taxon>Papaver</taxon>
    </lineage>
</organism>
<comment type="caution">
    <text evidence="1">The sequence shown here is derived from an EMBL/GenBank/DDBJ whole genome shotgun (WGS) entry which is preliminary data.</text>
</comment>
<evidence type="ECO:0000313" key="1">
    <source>
        <dbReference type="EMBL" id="KAI3916023.1"/>
    </source>
</evidence>